<feature type="repeat" description="CXXCXGXG motif" evidence="6">
    <location>
        <begin position="196"/>
        <end position="203"/>
    </location>
</feature>
<dbReference type="PRINTS" id="PR00625">
    <property type="entry name" value="JDOMAIN"/>
</dbReference>
<feature type="domain" description="J" evidence="8">
    <location>
        <begin position="4"/>
        <end position="69"/>
    </location>
</feature>
<feature type="binding site" evidence="6">
    <location>
        <position position="196"/>
    </location>
    <ligand>
        <name>Zn(2+)</name>
        <dbReference type="ChEBI" id="CHEBI:29105"/>
        <label>2</label>
    </ligand>
</feature>
<evidence type="ECO:0000256" key="6">
    <source>
        <dbReference type="HAMAP-Rule" id="MF_01152"/>
    </source>
</evidence>
<dbReference type="GO" id="GO:0031072">
    <property type="term" value="F:heat shock protein binding"/>
    <property type="evidence" value="ECO:0007669"/>
    <property type="project" value="InterPro"/>
</dbReference>
<evidence type="ECO:0000256" key="3">
    <source>
        <dbReference type="ARBA" id="ARBA00022771"/>
    </source>
</evidence>
<dbReference type="EMBL" id="CP015363">
    <property type="protein sequence ID" value="ARD84447.1"/>
    <property type="molecule type" value="Genomic_DNA"/>
</dbReference>
<dbReference type="PROSITE" id="PS51188">
    <property type="entry name" value="ZF_CR"/>
    <property type="match status" value="1"/>
</dbReference>
<dbReference type="AlphaFoldDB" id="A0A1V0N2Y5"/>
<dbReference type="GO" id="GO:0009408">
    <property type="term" value="P:response to heat"/>
    <property type="evidence" value="ECO:0007669"/>
    <property type="project" value="InterPro"/>
</dbReference>
<dbReference type="FunFam" id="1.10.287.110:FF:000034">
    <property type="entry name" value="Chaperone protein DnaJ"/>
    <property type="match status" value="1"/>
</dbReference>
<dbReference type="SUPFAM" id="SSF49493">
    <property type="entry name" value="HSP40/DnaJ peptide-binding domain"/>
    <property type="match status" value="2"/>
</dbReference>
<name>A0A1V0N2Y5_9ARCH</name>
<evidence type="ECO:0000259" key="9">
    <source>
        <dbReference type="PROSITE" id="PS51188"/>
    </source>
</evidence>
<dbReference type="InterPro" id="IPR012724">
    <property type="entry name" value="DnaJ"/>
</dbReference>
<feature type="binding site" evidence="6">
    <location>
        <position position="210"/>
    </location>
    <ligand>
        <name>Zn(2+)</name>
        <dbReference type="ChEBI" id="CHEBI:29105"/>
        <label>1</label>
    </ligand>
</feature>
<keyword evidence="3 6" id="KW-0863">Zinc-finger</keyword>
<dbReference type="GeneID" id="31676041"/>
<dbReference type="KEGG" id="fai:FAD_0534"/>
<protein>
    <recommendedName>
        <fullName evidence="6">Chaperone protein DnaJ</fullName>
    </recommendedName>
</protein>
<dbReference type="SUPFAM" id="SSF46565">
    <property type="entry name" value="Chaperone J-domain"/>
    <property type="match status" value="1"/>
</dbReference>
<evidence type="ECO:0000256" key="7">
    <source>
        <dbReference type="PROSITE-ProRule" id="PRU00546"/>
    </source>
</evidence>
<feature type="binding site" evidence="6">
    <location>
        <position position="199"/>
    </location>
    <ligand>
        <name>Zn(2+)</name>
        <dbReference type="ChEBI" id="CHEBI:29105"/>
        <label>2</label>
    </ligand>
</feature>
<comment type="domain">
    <text evidence="6">The J domain is necessary and sufficient to stimulate DnaK ATPase activity. Zinc center 1 plays an important role in the autonomous, DnaK-independent chaperone activity of DnaJ. Zinc center 2 is essential for interaction with DnaK and for DnaJ activity.</text>
</comment>
<dbReference type="STRING" id="74969.FAD_0534"/>
<dbReference type="NCBIfam" id="NF008035">
    <property type="entry name" value="PRK10767.1"/>
    <property type="match status" value="1"/>
</dbReference>
<keyword evidence="1 6" id="KW-0479">Metal-binding</keyword>
<dbReference type="HAMAP" id="MF_01152">
    <property type="entry name" value="DnaJ"/>
    <property type="match status" value="1"/>
</dbReference>
<feature type="binding site" evidence="6">
    <location>
        <position position="157"/>
    </location>
    <ligand>
        <name>Zn(2+)</name>
        <dbReference type="ChEBI" id="CHEBI:29105"/>
        <label>1</label>
    </ligand>
</feature>
<comment type="cofactor">
    <cofactor evidence="6">
        <name>Zn(2+)</name>
        <dbReference type="ChEBI" id="CHEBI:29105"/>
    </cofactor>
    <text evidence="6">Binds 2 Zn(2+) ions per monomer.</text>
</comment>
<dbReference type="NCBIfam" id="TIGR02349">
    <property type="entry name" value="DnaJ_bact"/>
    <property type="match status" value="1"/>
</dbReference>
<keyword evidence="6" id="KW-0346">Stress response</keyword>
<proteinExistence type="inferred from homology"/>
<organism evidence="10 11">
    <name type="scientific">Ferroplasma acidiphilum</name>
    <dbReference type="NCBI Taxonomy" id="74969"/>
    <lineage>
        <taxon>Archaea</taxon>
        <taxon>Methanobacteriati</taxon>
        <taxon>Thermoplasmatota</taxon>
        <taxon>Thermoplasmata</taxon>
        <taxon>Thermoplasmatales</taxon>
        <taxon>Ferroplasmaceae</taxon>
        <taxon>Ferroplasma</taxon>
    </lineage>
</organism>
<dbReference type="FunFam" id="2.60.260.20:FF:000005">
    <property type="entry name" value="Chaperone protein dnaJ 1, mitochondrial"/>
    <property type="match status" value="1"/>
</dbReference>
<feature type="domain" description="CR-type" evidence="9">
    <location>
        <begin position="141"/>
        <end position="222"/>
    </location>
</feature>
<keyword evidence="6" id="KW-0235">DNA replication</keyword>
<dbReference type="FunFam" id="2.10.230.10:FF:000002">
    <property type="entry name" value="Molecular chaperone DnaJ"/>
    <property type="match status" value="1"/>
</dbReference>
<dbReference type="InterPro" id="IPR008971">
    <property type="entry name" value="HSP40/DnaJ_pept-bd"/>
</dbReference>
<gene>
    <name evidence="6 10" type="primary">dnaJ</name>
    <name evidence="10" type="ORF">FAD_0534</name>
</gene>
<feature type="binding site" evidence="6">
    <location>
        <position position="170"/>
    </location>
    <ligand>
        <name>Zn(2+)</name>
        <dbReference type="ChEBI" id="CHEBI:29105"/>
        <label>2</label>
    </ligand>
</feature>
<keyword evidence="5 6" id="KW-0143">Chaperone</keyword>
<dbReference type="Pfam" id="PF00684">
    <property type="entry name" value="DnaJ_CXXCXGXG"/>
    <property type="match status" value="1"/>
</dbReference>
<dbReference type="Pfam" id="PF00226">
    <property type="entry name" value="DnaJ"/>
    <property type="match status" value="1"/>
</dbReference>
<dbReference type="GO" id="GO:0008270">
    <property type="term" value="F:zinc ion binding"/>
    <property type="evidence" value="ECO:0007669"/>
    <property type="project" value="UniProtKB-UniRule"/>
</dbReference>
<dbReference type="InterPro" id="IPR001623">
    <property type="entry name" value="DnaJ_domain"/>
</dbReference>
<feature type="binding site" evidence="6">
    <location>
        <position position="173"/>
    </location>
    <ligand>
        <name>Zn(2+)</name>
        <dbReference type="ChEBI" id="CHEBI:29105"/>
        <label>2</label>
    </ligand>
</feature>
<feature type="binding site" evidence="6">
    <location>
        <position position="154"/>
    </location>
    <ligand>
        <name>Zn(2+)</name>
        <dbReference type="ChEBI" id="CHEBI:29105"/>
        <label>1</label>
    </ligand>
</feature>
<dbReference type="Pfam" id="PF01556">
    <property type="entry name" value="DnaJ_C"/>
    <property type="match status" value="1"/>
</dbReference>
<dbReference type="PANTHER" id="PTHR43096">
    <property type="entry name" value="DNAJ HOMOLOG 1, MITOCHONDRIAL-RELATED"/>
    <property type="match status" value="1"/>
</dbReference>
<evidence type="ECO:0000256" key="4">
    <source>
        <dbReference type="ARBA" id="ARBA00022833"/>
    </source>
</evidence>
<dbReference type="GeneID" id="16025740"/>
<dbReference type="GO" id="GO:0006260">
    <property type="term" value="P:DNA replication"/>
    <property type="evidence" value="ECO:0007669"/>
    <property type="project" value="UniProtKB-KW"/>
</dbReference>
<dbReference type="NCBIfam" id="NF010883">
    <property type="entry name" value="PRK14290.1"/>
    <property type="match status" value="1"/>
</dbReference>
<feature type="repeat" description="CXXCXGXG motif" evidence="6">
    <location>
        <begin position="210"/>
        <end position="217"/>
    </location>
</feature>
<dbReference type="Proteomes" id="UP000192050">
    <property type="component" value="Chromosome"/>
</dbReference>
<dbReference type="Gene3D" id="2.10.230.10">
    <property type="entry name" value="Heat shock protein DnaJ, cysteine-rich domain"/>
    <property type="match status" value="1"/>
</dbReference>
<dbReference type="PROSITE" id="PS00636">
    <property type="entry name" value="DNAJ_1"/>
    <property type="match status" value="1"/>
</dbReference>
<dbReference type="SUPFAM" id="SSF57938">
    <property type="entry name" value="DnaJ/Hsp40 cysteine-rich domain"/>
    <property type="match status" value="1"/>
</dbReference>
<dbReference type="InterPro" id="IPR002939">
    <property type="entry name" value="DnaJ_C"/>
</dbReference>
<dbReference type="CDD" id="cd10747">
    <property type="entry name" value="DnaJ_C"/>
    <property type="match status" value="1"/>
</dbReference>
<dbReference type="InterPro" id="IPR036869">
    <property type="entry name" value="J_dom_sf"/>
</dbReference>
<evidence type="ECO:0000256" key="2">
    <source>
        <dbReference type="ARBA" id="ARBA00022737"/>
    </source>
</evidence>
<dbReference type="GO" id="GO:0042026">
    <property type="term" value="P:protein refolding"/>
    <property type="evidence" value="ECO:0007669"/>
    <property type="project" value="TreeGrafter"/>
</dbReference>
<dbReference type="SMART" id="SM00271">
    <property type="entry name" value="DnaJ"/>
    <property type="match status" value="1"/>
</dbReference>
<dbReference type="InterPro" id="IPR036410">
    <property type="entry name" value="HSP_DnaJ_Cys-rich_dom_sf"/>
</dbReference>
<comment type="function">
    <text evidence="6">Participates actively in the response to hyperosmotic and heat shock by preventing the aggregation of stress-denatured proteins and by disaggregating proteins, also in an autonomous, DnaK-independent fashion. Unfolded proteins bind initially to DnaJ; upon interaction with the DnaJ-bound protein, DnaK hydrolyzes its bound ATP, resulting in the formation of a stable complex. GrpE releases ADP from DnaK; ATP binding to DnaK triggers the release of the substrate protein, thus completing the reaction cycle. Several rounds of ATP-dependent interactions between DnaJ, DnaK and GrpE are required for fully efficient folding. Also involved, together with DnaK and GrpE, in the DNA replication of plasmids through activation of initiation proteins.</text>
</comment>
<dbReference type="GO" id="GO:0051082">
    <property type="term" value="F:unfolded protein binding"/>
    <property type="evidence" value="ECO:0007669"/>
    <property type="project" value="UniProtKB-UniRule"/>
</dbReference>
<evidence type="ECO:0000259" key="8">
    <source>
        <dbReference type="PROSITE" id="PS50076"/>
    </source>
</evidence>
<keyword evidence="11" id="KW-1185">Reference proteome</keyword>
<dbReference type="GO" id="GO:0005524">
    <property type="term" value="F:ATP binding"/>
    <property type="evidence" value="ECO:0007669"/>
    <property type="project" value="InterPro"/>
</dbReference>
<dbReference type="GO" id="GO:0005737">
    <property type="term" value="C:cytoplasm"/>
    <property type="evidence" value="ECO:0007669"/>
    <property type="project" value="UniProtKB-SubCell"/>
</dbReference>
<dbReference type="PANTHER" id="PTHR43096:SF52">
    <property type="entry name" value="DNAJ HOMOLOG 1, MITOCHONDRIAL-RELATED"/>
    <property type="match status" value="1"/>
</dbReference>
<dbReference type="InterPro" id="IPR001305">
    <property type="entry name" value="HSP_DnaJ_Cys-rich_dom"/>
</dbReference>
<feature type="repeat" description="CXXCXGXG motif" evidence="6">
    <location>
        <begin position="154"/>
        <end position="161"/>
    </location>
</feature>
<dbReference type="PROSITE" id="PS50076">
    <property type="entry name" value="DNAJ_2"/>
    <property type="match status" value="1"/>
</dbReference>
<comment type="subunit">
    <text evidence="6">Homodimer.</text>
</comment>
<feature type="zinc finger region" description="CR-type" evidence="7">
    <location>
        <begin position="141"/>
        <end position="222"/>
    </location>
</feature>
<feature type="repeat" description="CXXCXGXG motif" evidence="6">
    <location>
        <begin position="170"/>
        <end position="177"/>
    </location>
</feature>
<keyword evidence="2 6" id="KW-0677">Repeat</keyword>
<dbReference type="InterPro" id="IPR018253">
    <property type="entry name" value="DnaJ_domain_CS"/>
</dbReference>
<dbReference type="Gene3D" id="1.10.287.110">
    <property type="entry name" value="DnaJ domain"/>
    <property type="match status" value="1"/>
</dbReference>
<evidence type="ECO:0000256" key="1">
    <source>
        <dbReference type="ARBA" id="ARBA00022723"/>
    </source>
</evidence>
<evidence type="ECO:0000313" key="10">
    <source>
        <dbReference type="EMBL" id="ARD84447.1"/>
    </source>
</evidence>
<reference evidence="10 11" key="1">
    <citation type="submission" date="2011-10" db="EMBL/GenBank/DDBJ databases">
        <title>Metabolic and evolutionary patterns in the extreme acidophile Ferroplasma acidiphilum.</title>
        <authorList>
            <person name="Golyshina O.V."/>
            <person name="Kozyavkin S.A."/>
            <person name="Tatusov R.L."/>
            <person name="Slesarev A.I."/>
            <person name="Golyshin P.N."/>
        </authorList>
    </citation>
    <scope>NUCLEOTIDE SEQUENCE [LARGE SCALE GENOMIC DNA]</scope>
    <source>
        <strain evidence="11">Y</strain>
    </source>
</reference>
<dbReference type="Gene3D" id="2.60.260.20">
    <property type="entry name" value="Urease metallochaperone UreE, N-terminal domain"/>
    <property type="match status" value="2"/>
</dbReference>
<evidence type="ECO:0000313" key="11">
    <source>
        <dbReference type="Proteomes" id="UP000192050"/>
    </source>
</evidence>
<comment type="similarity">
    <text evidence="6">Belongs to the DnaJ family.</text>
</comment>
<keyword evidence="6" id="KW-0963">Cytoplasm</keyword>
<dbReference type="CDD" id="cd10719">
    <property type="entry name" value="DnaJ_zf"/>
    <property type="match status" value="1"/>
</dbReference>
<dbReference type="CDD" id="cd06257">
    <property type="entry name" value="DnaJ"/>
    <property type="match status" value="1"/>
</dbReference>
<evidence type="ECO:0000256" key="5">
    <source>
        <dbReference type="ARBA" id="ARBA00023186"/>
    </source>
</evidence>
<feature type="binding site" evidence="6">
    <location>
        <position position="213"/>
    </location>
    <ligand>
        <name>Zn(2+)</name>
        <dbReference type="ChEBI" id="CHEBI:29105"/>
        <label>1</label>
    </ligand>
</feature>
<dbReference type="RefSeq" id="WP_009887591.1">
    <property type="nucleotide sequence ID" value="NZ_CP015363.1"/>
</dbReference>
<dbReference type="OrthoDB" id="8967at2157"/>
<sequence length="367" mass="40016">MSGDYYQILGVDKTASQEEIRSKFRELAKKYHPDVNSGSKEAEQKFKEIAEAYEVLSDPQKRQQYDATGSTTFGDAGAGGGAGFNWDNFSHFDDINDIFNTIFGGGFGRGNFNGSYGSSSPQPDLDIYVKLNVTMEDAYYGASKPIKFKRNAMCEVCNGTGAEGGVLVTCPTCHGTGQERISRGQGFFNFVQVIVCRTCMGKGKIPKTPCKACAGKGYIPKMENISITIPKGVDTNTRLRTQKLGNSFGGVTGDLYAVVYVQPNPNIKRTGDNLYVKEAIDFPTAALGGSVEIPLFKEKFTLNIPAGSQPEDVLRIKGAGMPKLTSRGSGDLLVVLKLQVPKHLTSREKELIEELKGEPVKKSWFHI</sequence>
<keyword evidence="4 6" id="KW-0862">Zinc</keyword>
<accession>A0A1V0N2Y5</accession>
<comment type="subcellular location">
    <subcellularLocation>
        <location evidence="6">Cytoplasm</location>
    </subcellularLocation>
</comment>